<dbReference type="GO" id="GO:0006281">
    <property type="term" value="P:DNA repair"/>
    <property type="evidence" value="ECO:0007669"/>
    <property type="project" value="InterPro"/>
</dbReference>
<dbReference type="SUPFAM" id="SSF100879">
    <property type="entry name" value="Lesion bypass DNA polymerase (Y-family), little finger domain"/>
    <property type="match status" value="1"/>
</dbReference>
<keyword evidence="5" id="KW-1185">Reference proteome</keyword>
<dbReference type="OrthoDB" id="1747274at2759"/>
<dbReference type="InterPro" id="IPR043502">
    <property type="entry name" value="DNA/RNA_pol_sf"/>
</dbReference>
<feature type="compositionally biased region" description="Polar residues" evidence="2">
    <location>
        <begin position="442"/>
        <end position="455"/>
    </location>
</feature>
<dbReference type="PANTHER" id="PTHR46404">
    <property type="entry name" value="DNA POLYMERASE IOTA"/>
    <property type="match status" value="1"/>
</dbReference>
<evidence type="ECO:0000259" key="3">
    <source>
        <dbReference type="PROSITE" id="PS50173"/>
    </source>
</evidence>
<dbReference type="GO" id="GO:0003887">
    <property type="term" value="F:DNA-directed DNA polymerase activity"/>
    <property type="evidence" value="ECO:0007669"/>
    <property type="project" value="InterPro"/>
</dbReference>
<dbReference type="PIRSF" id="PIRSF036603">
    <property type="entry name" value="DPol_eta"/>
    <property type="match status" value="1"/>
</dbReference>
<feature type="region of interest" description="Disordered" evidence="2">
    <location>
        <begin position="442"/>
        <end position="508"/>
    </location>
</feature>
<dbReference type="Pfam" id="PF21999">
    <property type="entry name" value="IMS_HHH_1"/>
    <property type="match status" value="1"/>
</dbReference>
<dbReference type="InterPro" id="IPR053848">
    <property type="entry name" value="IMS_HHH_1"/>
</dbReference>
<dbReference type="EMBL" id="WJQU01000003">
    <property type="protein sequence ID" value="KAJ6639986.1"/>
    <property type="molecule type" value="Genomic_DNA"/>
</dbReference>
<organism evidence="4 5">
    <name type="scientific">Pseudolycoriella hygida</name>
    <dbReference type="NCBI Taxonomy" id="35572"/>
    <lineage>
        <taxon>Eukaryota</taxon>
        <taxon>Metazoa</taxon>
        <taxon>Ecdysozoa</taxon>
        <taxon>Arthropoda</taxon>
        <taxon>Hexapoda</taxon>
        <taxon>Insecta</taxon>
        <taxon>Pterygota</taxon>
        <taxon>Neoptera</taxon>
        <taxon>Endopterygota</taxon>
        <taxon>Diptera</taxon>
        <taxon>Nematocera</taxon>
        <taxon>Sciaroidea</taxon>
        <taxon>Sciaridae</taxon>
        <taxon>Pseudolycoriella</taxon>
    </lineage>
</organism>
<dbReference type="PROSITE" id="PS50173">
    <property type="entry name" value="UMUC"/>
    <property type="match status" value="1"/>
</dbReference>
<dbReference type="InterPro" id="IPR001126">
    <property type="entry name" value="UmuC"/>
</dbReference>
<protein>
    <submittedName>
        <fullName evidence="4">DNA polymerase iota</fullName>
    </submittedName>
</protein>
<evidence type="ECO:0000256" key="2">
    <source>
        <dbReference type="SAM" id="MobiDB-lite"/>
    </source>
</evidence>
<name>A0A9Q0MXS7_9DIPT</name>
<dbReference type="Pfam" id="PF00817">
    <property type="entry name" value="IMS"/>
    <property type="match status" value="1"/>
</dbReference>
<dbReference type="SUPFAM" id="SSF56672">
    <property type="entry name" value="DNA/RNA polymerases"/>
    <property type="match status" value="1"/>
</dbReference>
<dbReference type="Gene3D" id="3.30.1490.100">
    <property type="entry name" value="DNA polymerase, Y-family, little finger domain"/>
    <property type="match status" value="1"/>
</dbReference>
<dbReference type="InterPro" id="IPR036775">
    <property type="entry name" value="DNA_pol_Y-fam_lit_finger_sf"/>
</dbReference>
<dbReference type="GO" id="GO:0019985">
    <property type="term" value="P:translesion synthesis"/>
    <property type="evidence" value="ECO:0007669"/>
    <property type="project" value="TreeGrafter"/>
</dbReference>
<evidence type="ECO:0000256" key="1">
    <source>
        <dbReference type="ARBA" id="ARBA00022634"/>
    </source>
</evidence>
<dbReference type="FunFam" id="3.40.1170.60:FF:000006">
    <property type="entry name" value="DNA polymerase iota"/>
    <property type="match status" value="1"/>
</dbReference>
<dbReference type="Gene3D" id="3.30.70.270">
    <property type="match status" value="1"/>
</dbReference>
<proteinExistence type="predicted"/>
<feature type="non-terminal residue" evidence="4">
    <location>
        <position position="1"/>
    </location>
</feature>
<accession>A0A9Q0MXS7</accession>
<evidence type="ECO:0000313" key="5">
    <source>
        <dbReference type="Proteomes" id="UP001151699"/>
    </source>
</evidence>
<evidence type="ECO:0000313" key="4">
    <source>
        <dbReference type="EMBL" id="KAJ6639986.1"/>
    </source>
</evidence>
<dbReference type="AlphaFoldDB" id="A0A9Q0MXS7"/>
<dbReference type="GO" id="GO:0003684">
    <property type="term" value="F:damaged DNA binding"/>
    <property type="evidence" value="ECO:0007669"/>
    <property type="project" value="InterPro"/>
</dbReference>
<dbReference type="Gene3D" id="3.40.1170.60">
    <property type="match status" value="1"/>
</dbReference>
<feature type="compositionally biased region" description="Polar residues" evidence="2">
    <location>
        <begin position="480"/>
        <end position="491"/>
    </location>
</feature>
<dbReference type="PANTHER" id="PTHR46404:SF1">
    <property type="entry name" value="DNA POLYMERASE IOTA"/>
    <property type="match status" value="1"/>
</dbReference>
<sequence>MLSQMKKAYFINMDHDELVDTSESHQRTIIHIDIDCFYAQVEEIRNPLLRRKPLGIQQKNIIVTCNYTARQFGVRKLMLLSEAKKLCPQLTLVNGEDLTNYRKMSSRIFDVLLTFTPLVEKLGMDENWLDVSDVVNQKMQELGANCIPTAEEYIYPDNKSLGSCNCGCEKRLALGSQLATEIRQQLFQELGITSCAGIAHNKLMAKIVGTKNKPNKQTVLAPKYSQQMLREMTSLRSITGIGEKTEQILNEINVKTVRDLQDVELDYLKPAFGHEQATKLKDFSFGIDNSIVKTSGKPKTISLEDSCKSLSLRAEVEEKFRVLVARLTVLVADDGRIPISIKIILRKFDSAKRVSHRETKQMNIHPTIFKEVNGKVELVDGGQQTLLDVVMKLFEKTIDMRKSFNITLLGLAFTKFKAPNKGPLIANYLIKKSDIEVQSITSFSSDGCSPNTSSCENHRRHDMSRLSSSPMGMDLDAASDTMSVASCSSDISESDQEPSPKKKRGFLFAKRRSHLTPIDCYDASPSKLSCRVGDLRLNSREFDAVPSTSTATHIQPKQLNAQIKAATSTPSNKEQVVLSNEVFKELPQGVQRELLGSWRVSRSSTPTSAKAKSNTLH</sequence>
<keyword evidence="1" id="KW-0237">DNA synthesis</keyword>
<dbReference type="Proteomes" id="UP001151699">
    <property type="component" value="Chromosome X"/>
</dbReference>
<gene>
    <name evidence="4" type="primary">PolI</name>
    <name evidence="4" type="ORF">Bhyg_12734</name>
</gene>
<reference evidence="4" key="1">
    <citation type="submission" date="2022-07" db="EMBL/GenBank/DDBJ databases">
        <authorList>
            <person name="Trinca V."/>
            <person name="Uliana J.V.C."/>
            <person name="Torres T.T."/>
            <person name="Ward R.J."/>
            <person name="Monesi N."/>
        </authorList>
    </citation>
    <scope>NUCLEOTIDE SEQUENCE</scope>
    <source>
        <strain evidence="4">HSMRA1968</strain>
        <tissue evidence="4">Whole embryos</tissue>
    </source>
</reference>
<dbReference type="Gene3D" id="1.10.150.20">
    <property type="entry name" value="5' to 3' exonuclease, C-terminal subdomain"/>
    <property type="match status" value="1"/>
</dbReference>
<dbReference type="InterPro" id="IPR043128">
    <property type="entry name" value="Rev_trsase/Diguanyl_cyclase"/>
</dbReference>
<comment type="caution">
    <text evidence="4">The sequence shown here is derived from an EMBL/GenBank/DDBJ whole genome shotgun (WGS) entry which is preliminary data.</text>
</comment>
<feature type="domain" description="UmuC" evidence="3">
    <location>
        <begin position="29"/>
        <end position="242"/>
    </location>
</feature>